<feature type="region of interest" description="Disordered" evidence="1">
    <location>
        <begin position="1"/>
        <end position="187"/>
    </location>
</feature>
<dbReference type="PANTHER" id="PTHR22306:SF2">
    <property type="entry name" value="CHROMOSOME 7 OPEN READING FRAME 50"/>
    <property type="match status" value="1"/>
</dbReference>
<feature type="compositionally biased region" description="Basic residues" evidence="1">
    <location>
        <begin position="99"/>
        <end position="109"/>
    </location>
</feature>
<feature type="compositionally biased region" description="Basic and acidic residues" evidence="1">
    <location>
        <begin position="20"/>
        <end position="49"/>
    </location>
</feature>
<name>A0AAD4CR05_ASPNN</name>
<dbReference type="Proteomes" id="UP001194746">
    <property type="component" value="Unassembled WGS sequence"/>
</dbReference>
<organism evidence="3 4">
    <name type="scientific">Aspergillus nanangensis</name>
    <dbReference type="NCBI Taxonomy" id="2582783"/>
    <lineage>
        <taxon>Eukaryota</taxon>
        <taxon>Fungi</taxon>
        <taxon>Dikarya</taxon>
        <taxon>Ascomycota</taxon>
        <taxon>Pezizomycotina</taxon>
        <taxon>Eurotiomycetes</taxon>
        <taxon>Eurotiomycetidae</taxon>
        <taxon>Eurotiales</taxon>
        <taxon>Aspergillaceae</taxon>
        <taxon>Aspergillus</taxon>
        <taxon>Aspergillus subgen. Circumdati</taxon>
    </lineage>
</organism>
<dbReference type="Pfam" id="PF10180">
    <property type="entry name" value="WKF"/>
    <property type="match status" value="1"/>
</dbReference>
<feature type="compositionally biased region" description="Low complexity" evidence="1">
    <location>
        <begin position="176"/>
        <end position="185"/>
    </location>
</feature>
<evidence type="ECO:0000313" key="4">
    <source>
        <dbReference type="Proteomes" id="UP001194746"/>
    </source>
</evidence>
<keyword evidence="4" id="KW-1185">Reference proteome</keyword>
<feature type="compositionally biased region" description="Acidic residues" evidence="1">
    <location>
        <begin position="77"/>
        <end position="96"/>
    </location>
</feature>
<feature type="region of interest" description="Disordered" evidence="1">
    <location>
        <begin position="260"/>
        <end position="291"/>
    </location>
</feature>
<reference evidence="3" key="2">
    <citation type="submission" date="2020-02" db="EMBL/GenBank/DDBJ databases">
        <authorList>
            <person name="Gilchrist C.L.M."/>
            <person name="Chooi Y.-H."/>
        </authorList>
    </citation>
    <scope>NUCLEOTIDE SEQUENCE</scope>
    <source>
        <strain evidence="3">MST-FP2251</strain>
    </source>
</reference>
<feature type="compositionally biased region" description="Acidic residues" evidence="1">
    <location>
        <begin position="272"/>
        <end position="281"/>
    </location>
</feature>
<feature type="domain" description="WKF" evidence="2">
    <location>
        <begin position="193"/>
        <end position="254"/>
    </location>
</feature>
<proteinExistence type="predicted"/>
<dbReference type="PANTHER" id="PTHR22306">
    <property type="entry name" value="CHROMOSOME 7 OPEN READING FRAME 50"/>
    <property type="match status" value="1"/>
</dbReference>
<evidence type="ECO:0000259" key="2">
    <source>
        <dbReference type="Pfam" id="PF10180"/>
    </source>
</evidence>
<evidence type="ECO:0000313" key="3">
    <source>
        <dbReference type="EMBL" id="KAF9891105.1"/>
    </source>
</evidence>
<feature type="compositionally biased region" description="Acidic residues" evidence="1">
    <location>
        <begin position="387"/>
        <end position="397"/>
    </location>
</feature>
<gene>
    <name evidence="3" type="ORF">FE257_005041</name>
</gene>
<evidence type="ECO:0000256" key="1">
    <source>
        <dbReference type="SAM" id="MobiDB-lite"/>
    </source>
</evidence>
<feature type="region of interest" description="Disordered" evidence="1">
    <location>
        <begin position="348"/>
        <end position="426"/>
    </location>
</feature>
<feature type="compositionally biased region" description="Basic residues" evidence="1">
    <location>
        <begin position="157"/>
        <end position="170"/>
    </location>
</feature>
<reference evidence="3" key="1">
    <citation type="journal article" date="2019" name="Beilstein J. Org. Chem.">
        <title>Nanangenines: drimane sesquiterpenoids as the dominant metabolite cohort of a novel Australian fungus, Aspergillus nanangensis.</title>
        <authorList>
            <person name="Lacey H.J."/>
            <person name="Gilchrist C.L.M."/>
            <person name="Crombie A."/>
            <person name="Kalaitzis J.A."/>
            <person name="Vuong D."/>
            <person name="Rutledge P.J."/>
            <person name="Turner P."/>
            <person name="Pitt J.I."/>
            <person name="Lacey E."/>
            <person name="Chooi Y.H."/>
            <person name="Piggott A.M."/>
        </authorList>
    </citation>
    <scope>NUCLEOTIDE SEQUENCE</scope>
    <source>
        <strain evidence="3">MST-FP2251</strain>
    </source>
</reference>
<accession>A0AAD4CR05</accession>
<comment type="caution">
    <text evidence="3">The sequence shown here is derived from an EMBL/GenBank/DDBJ whole genome shotgun (WGS) entry which is preliminary data.</text>
</comment>
<dbReference type="EMBL" id="VCAU01000021">
    <property type="protein sequence ID" value="KAF9891105.1"/>
    <property type="molecule type" value="Genomic_DNA"/>
</dbReference>
<dbReference type="AlphaFoldDB" id="A0AAD4CR05"/>
<sequence length="426" mass="46989">MAAEDSAPKTSVKAKPSKGPAEEQKKSKKEKKEKSRSKKDSESASKENAVEDNSGMKDSGAGKKEDKKSKKRRHDEEAEEAEEGDNANDDNKDDEQEQKRKKKMKKNKRVSFSADVKLRDGSDPSDEEMTAVNGEGDSAAVFEIGENDGDDEGEKTKNKKPKKEKKKKNKEKNLDAASSSTTATTHESPILGYLNLYAKNRPAWKFQKNRETHLFKHILSLEQVPANYNAALLVYLQGLKSEGAKLRLRQVAEEAVKADIEAAETEDKPDNVEEVEEEEEEGQKPTAEMSPYHDAVGAFRKALGKDLKEELDNLEVPDALDAETIKRLRQRQRGELVLFGVIGGLFNYQKPKPSAQKGTKNAAQNQPGKKKKKNRTAFIEISSSSESDGDSDSDSDDDKATSAAKAKGKKRDSSSDSTSDSDSDSS</sequence>
<feature type="compositionally biased region" description="Polar residues" evidence="1">
    <location>
        <begin position="356"/>
        <end position="367"/>
    </location>
</feature>
<dbReference type="InterPro" id="IPR019327">
    <property type="entry name" value="WKF"/>
</dbReference>
<feature type="compositionally biased region" description="Basic and acidic residues" evidence="1">
    <location>
        <begin position="260"/>
        <end position="271"/>
    </location>
</feature>
<protein>
    <recommendedName>
        <fullName evidence="2">WKF domain-containing protein</fullName>
    </recommendedName>
</protein>